<dbReference type="PANTHER" id="PTHR46978:SF1">
    <property type="entry name" value="ZINC KNUCKLE (CCHC-TYPE) FAMILY PROTEIN"/>
    <property type="match status" value="1"/>
</dbReference>
<dbReference type="PANTHER" id="PTHR46978">
    <property type="entry name" value="ZINC KNUCKLE (CCHC-TYPE) FAMILY PROTEIN"/>
    <property type="match status" value="1"/>
</dbReference>
<evidence type="ECO:0000313" key="5">
    <source>
        <dbReference type="Proteomes" id="UP001222027"/>
    </source>
</evidence>
<keyword evidence="1" id="KW-0862">Zinc</keyword>
<keyword evidence="1" id="KW-0863">Zinc-finger</keyword>
<feature type="compositionally biased region" description="Basic and acidic residues" evidence="2">
    <location>
        <begin position="380"/>
        <end position="391"/>
    </location>
</feature>
<feature type="domain" description="CCHC-type" evidence="3">
    <location>
        <begin position="228"/>
        <end position="242"/>
    </location>
</feature>
<dbReference type="SMART" id="SM00343">
    <property type="entry name" value="ZnF_C2HC"/>
    <property type="match status" value="6"/>
</dbReference>
<feature type="domain" description="CCHC-type" evidence="3">
    <location>
        <begin position="255"/>
        <end position="270"/>
    </location>
</feature>
<sequence>MRERRRSSGKMDPSDESEAAPSIVVLSSSDDEEANEDLSLAIVKKARHREAKRKWSEDALGPGPATAVSPAHVIEISSSSSPQSSSEAELASDPTPAPSAGGLMSPMEETKDMEKKPKKKRRRKKKKQLEEKEVLQVSTPIVEEEKPSGPPESVITEVNETSDNLVFRKLLRGPRYFYHWENNVGACFNCGEEGHTAANCTMEKRQRPCFVCGLFGHNGKQCLQGQNCFVCKRRGHRTKDCPYKSKKLAQCSEICLRCGETGHVMLSCRNDYSPDDLKEMQCYVCRKYGHLCCVNFTDTGPREFFCYNCAQPGHTGLGCAKPRGDSVVADSPVVCCICHEEGHFARGCTKRTKSFRKMGESSTPQTFDKKNRRSRGSKSVPRDFGKEQKNKSLVYEERRIMTASKLKTRGGWIVDDPGDLPKKKFRANNYSSPVTPTQRSQRNSSSGFSGHSSSFHSRKRWKFYTGTPNSHATFRSAVILDNGNKGTKTGATGFYGSKAIFYCLFSVDTILLKWPTSNVKIGLNGLCNGMR</sequence>
<feature type="domain" description="CCHC-type" evidence="3">
    <location>
        <begin position="187"/>
        <end position="200"/>
    </location>
</feature>
<dbReference type="InterPro" id="IPR036875">
    <property type="entry name" value="Znf_CCHC_sf"/>
</dbReference>
<feature type="compositionally biased region" description="Polar residues" evidence="2">
    <location>
        <begin position="428"/>
        <end position="443"/>
    </location>
</feature>
<feature type="region of interest" description="Disordered" evidence="2">
    <location>
        <begin position="355"/>
        <end position="391"/>
    </location>
</feature>
<dbReference type="GO" id="GO:0008270">
    <property type="term" value="F:zinc ion binding"/>
    <property type="evidence" value="ECO:0007669"/>
    <property type="project" value="UniProtKB-KW"/>
</dbReference>
<proteinExistence type="predicted"/>
<evidence type="ECO:0000256" key="1">
    <source>
        <dbReference type="PROSITE-ProRule" id="PRU00047"/>
    </source>
</evidence>
<dbReference type="GO" id="GO:0003676">
    <property type="term" value="F:nucleic acid binding"/>
    <property type="evidence" value="ECO:0007669"/>
    <property type="project" value="InterPro"/>
</dbReference>
<feature type="compositionally biased region" description="Low complexity" evidence="2">
    <location>
        <begin position="77"/>
        <end position="86"/>
    </location>
</feature>
<dbReference type="Gene3D" id="4.10.60.10">
    <property type="entry name" value="Zinc finger, CCHC-type"/>
    <property type="match status" value="3"/>
</dbReference>
<name>A0AAV8QUR5_ENSVE</name>
<feature type="region of interest" description="Disordered" evidence="2">
    <location>
        <begin position="1"/>
        <end position="154"/>
    </location>
</feature>
<dbReference type="AlphaFoldDB" id="A0AAV8QUR5"/>
<dbReference type="Pfam" id="PF00098">
    <property type="entry name" value="zf-CCHC"/>
    <property type="match status" value="1"/>
</dbReference>
<dbReference type="Proteomes" id="UP001222027">
    <property type="component" value="Unassembled WGS sequence"/>
</dbReference>
<feature type="compositionally biased region" description="Basic residues" evidence="2">
    <location>
        <begin position="116"/>
        <end position="127"/>
    </location>
</feature>
<dbReference type="SUPFAM" id="SSF57756">
    <property type="entry name" value="Retrovirus zinc finger-like domains"/>
    <property type="match status" value="3"/>
</dbReference>
<comment type="caution">
    <text evidence="4">The sequence shown here is derived from an EMBL/GenBank/DDBJ whole genome shotgun (WGS) entry which is preliminary data.</text>
</comment>
<keyword evidence="1" id="KW-0479">Metal-binding</keyword>
<feature type="region of interest" description="Disordered" evidence="2">
    <location>
        <begin position="424"/>
        <end position="454"/>
    </location>
</feature>
<dbReference type="PROSITE" id="PS50158">
    <property type="entry name" value="ZF_CCHC"/>
    <property type="match status" value="3"/>
</dbReference>
<protein>
    <recommendedName>
        <fullName evidence="3">CCHC-type domain-containing protein</fullName>
    </recommendedName>
</protein>
<accession>A0AAV8QUR5</accession>
<gene>
    <name evidence="4" type="ORF">OPV22_016263</name>
</gene>
<evidence type="ECO:0000256" key="2">
    <source>
        <dbReference type="SAM" id="MobiDB-lite"/>
    </source>
</evidence>
<keyword evidence="5" id="KW-1185">Reference proteome</keyword>
<organism evidence="4 5">
    <name type="scientific">Ensete ventricosum</name>
    <name type="common">Abyssinian banana</name>
    <name type="synonym">Musa ensete</name>
    <dbReference type="NCBI Taxonomy" id="4639"/>
    <lineage>
        <taxon>Eukaryota</taxon>
        <taxon>Viridiplantae</taxon>
        <taxon>Streptophyta</taxon>
        <taxon>Embryophyta</taxon>
        <taxon>Tracheophyta</taxon>
        <taxon>Spermatophyta</taxon>
        <taxon>Magnoliopsida</taxon>
        <taxon>Liliopsida</taxon>
        <taxon>Zingiberales</taxon>
        <taxon>Musaceae</taxon>
        <taxon>Ensete</taxon>
    </lineage>
</organism>
<feature type="compositionally biased region" description="Low complexity" evidence="2">
    <location>
        <begin position="444"/>
        <end position="454"/>
    </location>
</feature>
<dbReference type="InterPro" id="IPR001878">
    <property type="entry name" value="Znf_CCHC"/>
</dbReference>
<evidence type="ECO:0000259" key="3">
    <source>
        <dbReference type="PROSITE" id="PS50158"/>
    </source>
</evidence>
<dbReference type="EMBL" id="JAQQAF010000005">
    <property type="protein sequence ID" value="KAJ8483778.1"/>
    <property type="molecule type" value="Genomic_DNA"/>
</dbReference>
<evidence type="ECO:0000313" key="4">
    <source>
        <dbReference type="EMBL" id="KAJ8483778.1"/>
    </source>
</evidence>
<reference evidence="4 5" key="1">
    <citation type="submission" date="2022-12" db="EMBL/GenBank/DDBJ databases">
        <title>Chromosome-scale assembly of the Ensete ventricosum genome.</title>
        <authorList>
            <person name="Dussert Y."/>
            <person name="Stocks J."/>
            <person name="Wendawek A."/>
            <person name="Woldeyes F."/>
            <person name="Nichols R.A."/>
            <person name="Borrell J.S."/>
        </authorList>
    </citation>
    <scope>NUCLEOTIDE SEQUENCE [LARGE SCALE GENOMIC DNA]</scope>
    <source>
        <strain evidence="5">cv. Maze</strain>
        <tissue evidence="4">Seeds</tissue>
    </source>
</reference>